<proteinExistence type="predicted"/>
<reference evidence="1 2" key="1">
    <citation type="journal article" date="2018" name="Front. Plant Sci.">
        <title>Red Clover (Trifolium pratense) and Zigzag Clover (T. medium) - A Picture of Genomic Similarities and Differences.</title>
        <authorList>
            <person name="Dluhosova J."/>
            <person name="Istvanek J."/>
            <person name="Nedelnik J."/>
            <person name="Repkova J."/>
        </authorList>
    </citation>
    <scope>NUCLEOTIDE SEQUENCE [LARGE SCALE GENOMIC DNA]</scope>
    <source>
        <strain evidence="2">cv. 10/8</strain>
        <tissue evidence="1">Leaf</tissue>
    </source>
</reference>
<protein>
    <submittedName>
        <fullName evidence="1">Uncharacterized protein</fullName>
    </submittedName>
</protein>
<dbReference type="Proteomes" id="UP000265520">
    <property type="component" value="Unassembled WGS sequence"/>
</dbReference>
<comment type="caution">
    <text evidence="1">The sequence shown here is derived from an EMBL/GenBank/DDBJ whole genome shotgun (WGS) entry which is preliminary data.</text>
</comment>
<name>A0A392Q2G8_9FABA</name>
<accession>A0A392Q2G8</accession>
<keyword evidence="2" id="KW-1185">Reference proteome</keyword>
<dbReference type="AlphaFoldDB" id="A0A392Q2G8"/>
<organism evidence="1 2">
    <name type="scientific">Trifolium medium</name>
    <dbReference type="NCBI Taxonomy" id="97028"/>
    <lineage>
        <taxon>Eukaryota</taxon>
        <taxon>Viridiplantae</taxon>
        <taxon>Streptophyta</taxon>
        <taxon>Embryophyta</taxon>
        <taxon>Tracheophyta</taxon>
        <taxon>Spermatophyta</taxon>
        <taxon>Magnoliopsida</taxon>
        <taxon>eudicotyledons</taxon>
        <taxon>Gunneridae</taxon>
        <taxon>Pentapetalae</taxon>
        <taxon>rosids</taxon>
        <taxon>fabids</taxon>
        <taxon>Fabales</taxon>
        <taxon>Fabaceae</taxon>
        <taxon>Papilionoideae</taxon>
        <taxon>50 kb inversion clade</taxon>
        <taxon>NPAAA clade</taxon>
        <taxon>Hologalegina</taxon>
        <taxon>IRL clade</taxon>
        <taxon>Trifolieae</taxon>
        <taxon>Trifolium</taxon>
    </lineage>
</organism>
<dbReference type="EMBL" id="LXQA010109431">
    <property type="protein sequence ID" value="MCI18278.1"/>
    <property type="molecule type" value="Genomic_DNA"/>
</dbReference>
<evidence type="ECO:0000313" key="2">
    <source>
        <dbReference type="Proteomes" id="UP000265520"/>
    </source>
</evidence>
<feature type="non-terminal residue" evidence="1">
    <location>
        <position position="39"/>
    </location>
</feature>
<evidence type="ECO:0000313" key="1">
    <source>
        <dbReference type="EMBL" id="MCI18278.1"/>
    </source>
</evidence>
<sequence>MVMVTPRRLNQRLKLHLDGLELKGRWRRWVKSGCLKGRK</sequence>